<keyword evidence="7 11" id="KW-0554">One-carbon metabolism</keyword>
<comment type="cofactor">
    <cofactor evidence="2 11 12">
        <name>pyridoxal 5'-phosphate</name>
        <dbReference type="ChEBI" id="CHEBI:597326"/>
    </cofactor>
</comment>
<dbReference type="SUPFAM" id="SSF53383">
    <property type="entry name" value="PLP-dependent transferases"/>
    <property type="match status" value="1"/>
</dbReference>
<comment type="catalytic activity">
    <reaction evidence="1 11">
        <text>(6R)-5,10-methylene-5,6,7,8-tetrahydrofolate + glycine + H2O = (6S)-5,6,7,8-tetrahydrofolate + L-serine</text>
        <dbReference type="Rhea" id="RHEA:15481"/>
        <dbReference type="ChEBI" id="CHEBI:15377"/>
        <dbReference type="ChEBI" id="CHEBI:15636"/>
        <dbReference type="ChEBI" id="CHEBI:33384"/>
        <dbReference type="ChEBI" id="CHEBI:57305"/>
        <dbReference type="ChEBI" id="CHEBI:57453"/>
        <dbReference type="EC" id="2.1.2.1"/>
    </reaction>
</comment>
<accession>A0A523UPD9</accession>
<feature type="modified residue" description="N6-(pyridoxal phosphate)lysine" evidence="11 12">
    <location>
        <position position="227"/>
    </location>
</feature>
<evidence type="ECO:0000259" key="13">
    <source>
        <dbReference type="Pfam" id="PF00464"/>
    </source>
</evidence>
<dbReference type="InterPro" id="IPR039429">
    <property type="entry name" value="SHMT-like_dom"/>
</dbReference>
<dbReference type="GO" id="GO:0032259">
    <property type="term" value="P:methylation"/>
    <property type="evidence" value="ECO:0007669"/>
    <property type="project" value="UniProtKB-KW"/>
</dbReference>
<feature type="domain" description="Serine hydroxymethyltransferase-like" evidence="13">
    <location>
        <begin position="8"/>
        <end position="381"/>
    </location>
</feature>
<keyword evidence="9 11" id="KW-0808">Transferase</keyword>
<dbReference type="HAMAP" id="MF_00051">
    <property type="entry name" value="SHMT"/>
    <property type="match status" value="1"/>
</dbReference>
<dbReference type="UniPathway" id="UPA00193"/>
<dbReference type="InterPro" id="IPR015421">
    <property type="entry name" value="PyrdxlP-dep_Trfase_major"/>
</dbReference>
<comment type="pathway">
    <text evidence="11">One-carbon metabolism; tetrahydrofolate interconversion.</text>
</comment>
<dbReference type="GO" id="GO:0035999">
    <property type="term" value="P:tetrahydrofolate interconversion"/>
    <property type="evidence" value="ECO:0007669"/>
    <property type="project" value="UniProtKB-UniRule"/>
</dbReference>
<dbReference type="PANTHER" id="PTHR11680:SF35">
    <property type="entry name" value="SERINE HYDROXYMETHYLTRANSFERASE 1"/>
    <property type="match status" value="1"/>
</dbReference>
<evidence type="ECO:0000256" key="5">
    <source>
        <dbReference type="ARBA" id="ARBA00011738"/>
    </source>
</evidence>
<evidence type="ECO:0000256" key="4">
    <source>
        <dbReference type="ARBA" id="ARBA00006376"/>
    </source>
</evidence>
<evidence type="ECO:0000256" key="3">
    <source>
        <dbReference type="ARBA" id="ARBA00004496"/>
    </source>
</evidence>
<dbReference type="EMBL" id="SOJK01000225">
    <property type="protein sequence ID" value="TET44269.1"/>
    <property type="molecule type" value="Genomic_DNA"/>
</dbReference>
<keyword evidence="14" id="KW-0489">Methyltransferase</keyword>
<dbReference type="PIRSF" id="PIRSF000412">
    <property type="entry name" value="SHMT"/>
    <property type="match status" value="1"/>
</dbReference>
<dbReference type="EC" id="2.1.2.1" evidence="11"/>
<comment type="function">
    <text evidence="11">Catalyzes the reversible interconversion of serine and glycine with tetrahydrofolate (THF) serving as the one-carbon carrier. This reaction serves as the major source of one-carbon groups required for the biosynthesis of purines, thymidylate, methionine, and other important biomolecules.</text>
</comment>
<dbReference type="GO" id="GO:0005829">
    <property type="term" value="C:cytosol"/>
    <property type="evidence" value="ECO:0007669"/>
    <property type="project" value="TreeGrafter"/>
</dbReference>
<dbReference type="PROSITE" id="PS00096">
    <property type="entry name" value="SHMT"/>
    <property type="match status" value="1"/>
</dbReference>
<dbReference type="Proteomes" id="UP000320679">
    <property type="component" value="Unassembled WGS sequence"/>
</dbReference>
<keyword evidence="6 11" id="KW-0963">Cytoplasm</keyword>
<dbReference type="AlphaFoldDB" id="A0A523UPD9"/>
<evidence type="ECO:0000313" key="14">
    <source>
        <dbReference type="EMBL" id="TET44269.1"/>
    </source>
</evidence>
<dbReference type="Gene3D" id="3.40.640.10">
    <property type="entry name" value="Type I PLP-dependent aspartate aminotransferase-like (Major domain)"/>
    <property type="match status" value="1"/>
</dbReference>
<evidence type="ECO:0000256" key="9">
    <source>
        <dbReference type="ARBA" id="ARBA00022679"/>
    </source>
</evidence>
<evidence type="ECO:0000256" key="11">
    <source>
        <dbReference type="HAMAP-Rule" id="MF_00051"/>
    </source>
</evidence>
<dbReference type="Pfam" id="PF00464">
    <property type="entry name" value="SHMT"/>
    <property type="match status" value="1"/>
</dbReference>
<comment type="caution">
    <text evidence="11">Lacks conserved residue(s) required for the propagation of feature annotation.</text>
</comment>
<dbReference type="Gene3D" id="3.90.1150.10">
    <property type="entry name" value="Aspartate Aminotransferase, domain 1"/>
    <property type="match status" value="1"/>
</dbReference>
<evidence type="ECO:0000256" key="2">
    <source>
        <dbReference type="ARBA" id="ARBA00001933"/>
    </source>
</evidence>
<comment type="subcellular location">
    <subcellularLocation>
        <location evidence="3 11">Cytoplasm</location>
    </subcellularLocation>
</comment>
<dbReference type="CDD" id="cd00378">
    <property type="entry name" value="SHMT"/>
    <property type="match status" value="1"/>
</dbReference>
<name>A0A523UPD9_UNCAE</name>
<evidence type="ECO:0000256" key="1">
    <source>
        <dbReference type="ARBA" id="ARBA00001528"/>
    </source>
</evidence>
<protein>
    <recommendedName>
        <fullName evidence="11">Probable serine hydroxymethyltransferase</fullName>
        <shortName evidence="11">SHMT</shortName>
        <shortName evidence="11">Serine methylase</shortName>
        <ecNumber evidence="11">2.1.2.1</ecNumber>
    </recommendedName>
</protein>
<comment type="subunit">
    <text evidence="5 11">Homodimer.</text>
</comment>
<evidence type="ECO:0000256" key="8">
    <source>
        <dbReference type="ARBA" id="ARBA00022605"/>
    </source>
</evidence>
<dbReference type="GO" id="GO:0008168">
    <property type="term" value="F:methyltransferase activity"/>
    <property type="evidence" value="ECO:0007669"/>
    <property type="project" value="UniProtKB-KW"/>
</dbReference>
<sequence length="413" mass="46330">MHTSLMSPDLKVKEIMRMELLRRERSINLIPSENYPSRAILEAEGSVLTSKYAEGYPGQRYYQGCQFVDQIEELAIRRAKNLFKGEHVNVQVHSGTQANIAAYWALLKPGDTILSLDLRHGGHLSHGKKGSFPARYYRVVNYGVDRTSETFDYTQIREIARRCRPRLIVVGASSYPRRIDFRLWKEIADEVNSYLLADMAHPIGLIAAGLHPDPIPHVDILTATTQKTLRGPRGGFIICRQKYASSINKAIFPGLQGGPFMHTIAAKAICFKEASQPEFKDYQRQVLSNAKTLAHILKNNGFRLISGGTDNHLLLIDLSNRNLTGKRAAIILEEAGFVANKNSIPFDELPPSITSGIRLGTPACTTRGMKEAEMKSVGKWITKILNNPQDEELRKKISSEVQELCRVFPIYEG</sequence>
<keyword evidence="8" id="KW-0028">Amino-acid biosynthesis</keyword>
<reference evidence="14 15" key="1">
    <citation type="submission" date="2019-03" db="EMBL/GenBank/DDBJ databases">
        <title>Metabolic potential of uncultured bacteria and archaea associated with petroleum seepage in deep-sea sediments.</title>
        <authorList>
            <person name="Dong X."/>
            <person name="Hubert C."/>
        </authorList>
    </citation>
    <scope>NUCLEOTIDE SEQUENCE [LARGE SCALE GENOMIC DNA]</scope>
    <source>
        <strain evidence="14">E29_bin78</strain>
    </source>
</reference>
<evidence type="ECO:0000256" key="7">
    <source>
        <dbReference type="ARBA" id="ARBA00022563"/>
    </source>
</evidence>
<comment type="caution">
    <text evidence="14">The sequence shown here is derived from an EMBL/GenBank/DDBJ whole genome shotgun (WGS) entry which is preliminary data.</text>
</comment>
<dbReference type="InterPro" id="IPR015424">
    <property type="entry name" value="PyrdxlP-dep_Trfase"/>
</dbReference>
<dbReference type="GO" id="GO:0004372">
    <property type="term" value="F:glycine hydroxymethyltransferase activity"/>
    <property type="evidence" value="ECO:0007669"/>
    <property type="project" value="UniProtKB-EC"/>
</dbReference>
<dbReference type="InterPro" id="IPR049943">
    <property type="entry name" value="Ser_HO-MeTrfase-like"/>
</dbReference>
<dbReference type="NCBIfam" id="NF000586">
    <property type="entry name" value="PRK00011.1"/>
    <property type="match status" value="1"/>
</dbReference>
<feature type="binding site" evidence="11">
    <location>
        <position position="118"/>
    </location>
    <ligand>
        <name>(6S)-5,6,7,8-tetrahydrofolate</name>
        <dbReference type="ChEBI" id="CHEBI:57453"/>
    </ligand>
</feature>
<proteinExistence type="inferred from homology"/>
<evidence type="ECO:0000256" key="12">
    <source>
        <dbReference type="PIRSR" id="PIRSR000412-50"/>
    </source>
</evidence>
<dbReference type="InterPro" id="IPR015422">
    <property type="entry name" value="PyrdxlP-dep_Trfase_small"/>
</dbReference>
<gene>
    <name evidence="11" type="primary">glyA</name>
    <name evidence="14" type="ORF">E3J59_05240</name>
</gene>
<dbReference type="FunFam" id="3.90.1150.10:FF:000003">
    <property type="entry name" value="Serine hydroxymethyltransferase"/>
    <property type="match status" value="1"/>
</dbReference>
<dbReference type="GO" id="GO:0030170">
    <property type="term" value="F:pyridoxal phosphate binding"/>
    <property type="evidence" value="ECO:0007669"/>
    <property type="project" value="UniProtKB-UniRule"/>
</dbReference>
<dbReference type="PANTHER" id="PTHR11680">
    <property type="entry name" value="SERINE HYDROXYMETHYLTRANSFERASE"/>
    <property type="match status" value="1"/>
</dbReference>
<feature type="binding site" evidence="11">
    <location>
        <begin position="122"/>
        <end position="124"/>
    </location>
    <ligand>
        <name>(6S)-5,6,7,8-tetrahydrofolate</name>
        <dbReference type="ChEBI" id="CHEBI:57453"/>
    </ligand>
</feature>
<evidence type="ECO:0000313" key="15">
    <source>
        <dbReference type="Proteomes" id="UP000320679"/>
    </source>
</evidence>
<dbReference type="InterPro" id="IPR001085">
    <property type="entry name" value="Ser_HO-MeTrfase"/>
</dbReference>
<dbReference type="InterPro" id="IPR019798">
    <property type="entry name" value="Ser_HO-MeTrfase_PLP_BS"/>
</dbReference>
<keyword evidence="10 11" id="KW-0663">Pyridoxal phosphate</keyword>
<evidence type="ECO:0000256" key="6">
    <source>
        <dbReference type="ARBA" id="ARBA00022490"/>
    </source>
</evidence>
<dbReference type="FunFam" id="3.40.640.10:FF:000001">
    <property type="entry name" value="Serine hydroxymethyltransferase"/>
    <property type="match status" value="1"/>
</dbReference>
<evidence type="ECO:0000256" key="10">
    <source>
        <dbReference type="ARBA" id="ARBA00022898"/>
    </source>
</evidence>
<organism evidence="14 15">
    <name type="scientific">Aerophobetes bacterium</name>
    <dbReference type="NCBI Taxonomy" id="2030807"/>
    <lineage>
        <taxon>Bacteria</taxon>
        <taxon>Candidatus Aerophobota</taxon>
    </lineage>
</organism>
<dbReference type="GO" id="GO:0019264">
    <property type="term" value="P:glycine biosynthetic process from serine"/>
    <property type="evidence" value="ECO:0007669"/>
    <property type="project" value="InterPro"/>
</dbReference>
<comment type="similarity">
    <text evidence="4 11">Belongs to the SHMT family.</text>
</comment>